<reference evidence="12 13" key="1">
    <citation type="submission" date="2021-09" db="EMBL/GenBank/DDBJ databases">
        <title>Genomic insights and catalytic innovation underlie evolution of tropane alkaloids biosynthesis.</title>
        <authorList>
            <person name="Wang Y.-J."/>
            <person name="Tian T."/>
            <person name="Huang J.-P."/>
            <person name="Huang S.-X."/>
        </authorList>
    </citation>
    <scope>NUCLEOTIDE SEQUENCE [LARGE SCALE GENOMIC DNA]</scope>
    <source>
        <strain evidence="12">KIB-2018</strain>
        <tissue evidence="12">Leaf</tissue>
    </source>
</reference>
<dbReference type="EMBL" id="JAIWQS010000001">
    <property type="protein sequence ID" value="KAJ8774167.1"/>
    <property type="molecule type" value="Genomic_DNA"/>
</dbReference>
<evidence type="ECO:0000256" key="2">
    <source>
        <dbReference type="ARBA" id="ARBA00004687"/>
    </source>
</evidence>
<evidence type="ECO:0000256" key="11">
    <source>
        <dbReference type="SAM" id="SignalP"/>
    </source>
</evidence>
<evidence type="ECO:0000256" key="9">
    <source>
        <dbReference type="ARBA" id="ARBA00023180"/>
    </source>
</evidence>
<accession>A0AAV8U4D0</accession>
<evidence type="ECO:0000313" key="13">
    <source>
        <dbReference type="Proteomes" id="UP001159364"/>
    </source>
</evidence>
<evidence type="ECO:0000313" key="12">
    <source>
        <dbReference type="EMBL" id="KAJ8774167.1"/>
    </source>
</evidence>
<dbReference type="InterPro" id="IPR013233">
    <property type="entry name" value="PIG-X/PBN1"/>
</dbReference>
<evidence type="ECO:0000256" key="3">
    <source>
        <dbReference type="ARBA" id="ARBA00010345"/>
    </source>
</evidence>
<dbReference type="AlphaFoldDB" id="A0AAV8U4D0"/>
<dbReference type="GO" id="GO:0006506">
    <property type="term" value="P:GPI anchor biosynthetic process"/>
    <property type="evidence" value="ECO:0007669"/>
    <property type="project" value="UniProtKB-KW"/>
</dbReference>
<evidence type="ECO:0008006" key="14">
    <source>
        <dbReference type="Google" id="ProtNLM"/>
    </source>
</evidence>
<gene>
    <name evidence="12" type="ORF">K2173_009598</name>
</gene>
<evidence type="ECO:0000256" key="8">
    <source>
        <dbReference type="ARBA" id="ARBA00023136"/>
    </source>
</evidence>
<evidence type="ECO:0000256" key="5">
    <source>
        <dbReference type="ARBA" id="ARBA00022692"/>
    </source>
</evidence>
<feature type="transmembrane region" description="Helical" evidence="10">
    <location>
        <begin position="282"/>
        <end position="304"/>
    </location>
</feature>
<evidence type="ECO:0000256" key="1">
    <source>
        <dbReference type="ARBA" id="ARBA00004389"/>
    </source>
</evidence>
<comment type="caution">
    <text evidence="12">The sequence shown here is derived from an EMBL/GenBank/DDBJ whole genome shotgun (WGS) entry which is preliminary data.</text>
</comment>
<feature type="signal peptide" evidence="11">
    <location>
        <begin position="1"/>
        <end position="29"/>
    </location>
</feature>
<keyword evidence="6" id="KW-0256">Endoplasmic reticulum</keyword>
<comment type="pathway">
    <text evidence="2">Glycolipid biosynthesis; glycosylphosphatidylinositol-anchor biosynthesis.</text>
</comment>
<keyword evidence="11" id="KW-0732">Signal</keyword>
<dbReference type="InterPro" id="IPR040039">
    <property type="entry name" value="PIGX"/>
</dbReference>
<dbReference type="Proteomes" id="UP001159364">
    <property type="component" value="Linkage Group LG01"/>
</dbReference>
<keyword evidence="8 10" id="KW-0472">Membrane</keyword>
<dbReference type="Pfam" id="PF08320">
    <property type="entry name" value="PIG-X"/>
    <property type="match status" value="1"/>
</dbReference>
<name>A0AAV8U4D0_9ROSI</name>
<evidence type="ECO:0000256" key="7">
    <source>
        <dbReference type="ARBA" id="ARBA00022989"/>
    </source>
</evidence>
<organism evidence="12 13">
    <name type="scientific">Erythroxylum novogranatense</name>
    <dbReference type="NCBI Taxonomy" id="1862640"/>
    <lineage>
        <taxon>Eukaryota</taxon>
        <taxon>Viridiplantae</taxon>
        <taxon>Streptophyta</taxon>
        <taxon>Embryophyta</taxon>
        <taxon>Tracheophyta</taxon>
        <taxon>Spermatophyta</taxon>
        <taxon>Magnoliopsida</taxon>
        <taxon>eudicotyledons</taxon>
        <taxon>Gunneridae</taxon>
        <taxon>Pentapetalae</taxon>
        <taxon>rosids</taxon>
        <taxon>fabids</taxon>
        <taxon>Malpighiales</taxon>
        <taxon>Erythroxylaceae</taxon>
        <taxon>Erythroxylum</taxon>
    </lineage>
</organism>
<keyword evidence="9" id="KW-0325">Glycoprotein</keyword>
<keyword evidence="7 10" id="KW-1133">Transmembrane helix</keyword>
<comment type="similarity">
    <text evidence="3">Belongs to the PIGX family.</text>
</comment>
<dbReference type="SMART" id="SM00780">
    <property type="entry name" value="PIG-X"/>
    <property type="match status" value="1"/>
</dbReference>
<keyword evidence="5 10" id="KW-0812">Transmembrane</keyword>
<evidence type="ECO:0000256" key="6">
    <source>
        <dbReference type="ARBA" id="ARBA00022824"/>
    </source>
</evidence>
<comment type="subcellular location">
    <subcellularLocation>
        <location evidence="1">Endoplasmic reticulum membrane</location>
        <topology evidence="1">Single-pass membrane protein</topology>
    </subcellularLocation>
</comment>
<evidence type="ECO:0000256" key="4">
    <source>
        <dbReference type="ARBA" id="ARBA00022502"/>
    </source>
</evidence>
<dbReference type="PANTHER" id="PTHR28650:SF1">
    <property type="entry name" value="PHOSPHATIDYLINOSITOL-GLYCAN BIOSYNTHESIS CLASS X PROTEIN"/>
    <property type="match status" value="1"/>
</dbReference>
<sequence length="317" mass="36139">MENLQLVQPKICQKVWILLTCFLWLGCHAQVSSASKIARNKSNLDADNMDMNHLSFEKHIMEHYFQKYETLLESSFQDFIAKELHMDSCKLLPYDALLLRKSIPQRILTGEASHRVISTTFKFQFRPMPSSQLPSHSCKVIVIERLPSGVFADPFELQHLLQRRVFIEAAVFGDTNLELPSVRSNQSVVEIHMSVGSNIFSGNKNEIEISIDLPLHARYPPLDESGYSIVQFGVPAVFMDCNIGRSSDNQRWLFMPTYGQDESETCQVMWRIPSGRREHDRIVSAVTFLTAFMCTLLIVLASICHSDTTMSETSKQS</sequence>
<feature type="chain" id="PRO_5043888618" description="Phosphatidylinositol-glycan biosynthesis class X protein" evidence="11">
    <location>
        <begin position="30"/>
        <end position="317"/>
    </location>
</feature>
<protein>
    <recommendedName>
        <fullName evidence="14">Phosphatidylinositol-glycan biosynthesis class X protein</fullName>
    </recommendedName>
</protein>
<evidence type="ECO:0000256" key="10">
    <source>
        <dbReference type="SAM" id="Phobius"/>
    </source>
</evidence>
<dbReference type="GO" id="GO:0005789">
    <property type="term" value="C:endoplasmic reticulum membrane"/>
    <property type="evidence" value="ECO:0007669"/>
    <property type="project" value="UniProtKB-SubCell"/>
</dbReference>
<dbReference type="PANTHER" id="PTHR28650">
    <property type="entry name" value="PHOSPHATIDYLINOSITOL-GLYCAN BIOSYNTHESIS CLASS X PROTEIN"/>
    <property type="match status" value="1"/>
</dbReference>
<keyword evidence="4" id="KW-0337">GPI-anchor biosynthesis</keyword>
<keyword evidence="13" id="KW-1185">Reference proteome</keyword>
<proteinExistence type="inferred from homology"/>